<protein>
    <submittedName>
        <fullName evidence="3">Uncharacterized protein</fullName>
    </submittedName>
</protein>
<feature type="region of interest" description="Disordered" evidence="1">
    <location>
        <begin position="28"/>
        <end position="122"/>
    </location>
</feature>
<organism evidence="3 4">
    <name type="scientific">Cyclostephanos tholiformis</name>
    <dbReference type="NCBI Taxonomy" id="382380"/>
    <lineage>
        <taxon>Eukaryota</taxon>
        <taxon>Sar</taxon>
        <taxon>Stramenopiles</taxon>
        <taxon>Ochrophyta</taxon>
        <taxon>Bacillariophyta</taxon>
        <taxon>Coscinodiscophyceae</taxon>
        <taxon>Thalassiosirophycidae</taxon>
        <taxon>Stephanodiscales</taxon>
        <taxon>Stephanodiscaceae</taxon>
        <taxon>Cyclostephanos</taxon>
    </lineage>
</organism>
<evidence type="ECO:0000313" key="3">
    <source>
        <dbReference type="EMBL" id="KAL3822095.1"/>
    </source>
</evidence>
<keyword evidence="4" id="KW-1185">Reference proteome</keyword>
<keyword evidence="2" id="KW-0732">Signal</keyword>
<feature type="region of interest" description="Disordered" evidence="1">
    <location>
        <begin position="245"/>
        <end position="269"/>
    </location>
</feature>
<gene>
    <name evidence="3" type="ORF">ACHAXA_000163</name>
</gene>
<reference evidence="3 4" key="1">
    <citation type="submission" date="2024-10" db="EMBL/GenBank/DDBJ databases">
        <title>Updated reference genomes for cyclostephanoid diatoms.</title>
        <authorList>
            <person name="Roberts W.R."/>
            <person name="Alverson A.J."/>
        </authorList>
    </citation>
    <scope>NUCLEOTIDE SEQUENCE [LARGE SCALE GENOMIC DNA]</scope>
    <source>
        <strain evidence="3 4">AJA228-03</strain>
    </source>
</reference>
<feature type="compositionally biased region" description="Gly residues" evidence="1">
    <location>
        <begin position="100"/>
        <end position="109"/>
    </location>
</feature>
<evidence type="ECO:0000313" key="4">
    <source>
        <dbReference type="Proteomes" id="UP001530377"/>
    </source>
</evidence>
<evidence type="ECO:0000256" key="1">
    <source>
        <dbReference type="SAM" id="MobiDB-lite"/>
    </source>
</evidence>
<dbReference type="PROSITE" id="PS51257">
    <property type="entry name" value="PROKAR_LIPOPROTEIN"/>
    <property type="match status" value="1"/>
</dbReference>
<dbReference type="AlphaFoldDB" id="A0ABD3SC47"/>
<sequence length="388" mass="43068">MKALFTSIFTFGLSCVVLTEVTLAFDSSLPDSGDDDINAIEYQDGGSSASENSNDGDSIVVDDDENHGNIHRSYPSEEGPSSSRKSMSFTPPSSTDDGADGSGVGGDADGGNSHPRHGSTGHSAYYYSNNDVYLRTNASYDDEQTYLDLFGERAKELLTQHVIPTTDAECRWDWRTGRCEPYCKCAYQFLWGDFHLGRSCRYRLHPPPSQSDIDEVDDISNDEPSWQEAWQEVWNAQITEGSSAFAPPLVPKSHREATETSAGDDATSTTCTHPPLSVYIRVIRRITKYVARSNAVLDRFHKLKSVSVNSVDAGMVHSRNHLTNMRHKACETVKKKVEERAKGRNQPVVLTRQGAIWIRRVCGSGDDNDAKMQQDLPSDILEVSKDWQ</sequence>
<feature type="chain" id="PRO_5044847061" evidence="2">
    <location>
        <begin position="25"/>
        <end position="388"/>
    </location>
</feature>
<accession>A0ABD3SC47</accession>
<feature type="compositionally biased region" description="Polar residues" evidence="1">
    <location>
        <begin position="79"/>
        <end position="95"/>
    </location>
</feature>
<evidence type="ECO:0000256" key="2">
    <source>
        <dbReference type="SAM" id="SignalP"/>
    </source>
</evidence>
<dbReference type="EMBL" id="JALLPB020000075">
    <property type="protein sequence ID" value="KAL3822095.1"/>
    <property type="molecule type" value="Genomic_DNA"/>
</dbReference>
<feature type="signal peptide" evidence="2">
    <location>
        <begin position="1"/>
        <end position="24"/>
    </location>
</feature>
<dbReference type="Proteomes" id="UP001530377">
    <property type="component" value="Unassembled WGS sequence"/>
</dbReference>
<comment type="caution">
    <text evidence="3">The sequence shown here is derived from an EMBL/GenBank/DDBJ whole genome shotgun (WGS) entry which is preliminary data.</text>
</comment>
<proteinExistence type="predicted"/>
<name>A0ABD3SC47_9STRA</name>
<feature type="compositionally biased region" description="Polar residues" evidence="1">
    <location>
        <begin position="45"/>
        <end position="56"/>
    </location>
</feature>